<proteinExistence type="predicted"/>
<gene>
    <name evidence="11" type="ORF">Scep_016438</name>
</gene>
<feature type="chain" id="PRO_5043003331" description="Leucine-rich repeat-containing N-terminal plant-type domain-containing protein" evidence="9">
    <location>
        <begin position="36"/>
        <end position="227"/>
    </location>
</feature>
<protein>
    <recommendedName>
        <fullName evidence="10">Leucine-rich repeat-containing N-terminal plant-type domain-containing protein</fullName>
    </recommendedName>
</protein>
<keyword evidence="5" id="KW-0677">Repeat</keyword>
<evidence type="ECO:0000256" key="4">
    <source>
        <dbReference type="ARBA" id="ARBA00022729"/>
    </source>
</evidence>
<accession>A0AAP0NUM8</accession>
<reference evidence="11 12" key="1">
    <citation type="submission" date="2024-01" db="EMBL/GenBank/DDBJ databases">
        <title>Genome assemblies of Stephania.</title>
        <authorList>
            <person name="Yang L."/>
        </authorList>
    </citation>
    <scope>NUCLEOTIDE SEQUENCE [LARGE SCALE GENOMIC DNA]</scope>
    <source>
        <strain evidence="11">JXDWG</strain>
        <tissue evidence="11">Leaf</tissue>
    </source>
</reference>
<keyword evidence="4 9" id="KW-0732">Signal</keyword>
<dbReference type="InterPro" id="IPR013210">
    <property type="entry name" value="LRR_N_plant-typ"/>
</dbReference>
<dbReference type="EMBL" id="JBBNAG010000007">
    <property type="protein sequence ID" value="KAK9118345.1"/>
    <property type="molecule type" value="Genomic_DNA"/>
</dbReference>
<evidence type="ECO:0000259" key="10">
    <source>
        <dbReference type="Pfam" id="PF08263"/>
    </source>
</evidence>
<keyword evidence="7" id="KW-0472">Membrane</keyword>
<dbReference type="Proteomes" id="UP001419268">
    <property type="component" value="Unassembled WGS sequence"/>
</dbReference>
<comment type="subcellular location">
    <subcellularLocation>
        <location evidence="1">Membrane</location>
        <topology evidence="1">Single-pass membrane protein</topology>
    </subcellularLocation>
</comment>
<comment type="caution">
    <text evidence="11">The sequence shown here is derived from an EMBL/GenBank/DDBJ whole genome shotgun (WGS) entry which is preliminary data.</text>
</comment>
<dbReference type="PANTHER" id="PTHR48060">
    <property type="entry name" value="DNA DAMAGE-REPAIR/TOLERATION PROTEIN DRT100"/>
    <property type="match status" value="1"/>
</dbReference>
<keyword evidence="8" id="KW-0325">Glycoprotein</keyword>
<dbReference type="InterPro" id="IPR053211">
    <property type="entry name" value="DNA_repair-toleration"/>
</dbReference>
<dbReference type="GO" id="GO:0016020">
    <property type="term" value="C:membrane"/>
    <property type="evidence" value="ECO:0007669"/>
    <property type="project" value="UniProtKB-SubCell"/>
</dbReference>
<keyword evidence="6" id="KW-1133">Transmembrane helix</keyword>
<sequence>MRWLSAMKWLPFDKTLLCTLLFFDLLLLVFSNVGAREVDPERSVLVQFKSSVSDPGGILSGWSSDGAGHHCSWFGVLCDMNYRVVGLNVSGGRGGGGVERLWMEFREIGGKLSPLIGKLSGLRVLSMPFNGFTGEIPVEILGLKSLQVIDLEGNLITGILPVGIGELRGLRVLNLGFNRIFGEIPGSLSKCVELEVLNLAGNQLNGSIPAFIGSFSKLRGLYLSLNH</sequence>
<dbReference type="FunFam" id="3.80.10.10:FF:000275">
    <property type="entry name" value="Leucine-rich repeat receptor-like protein kinase"/>
    <property type="match status" value="1"/>
</dbReference>
<evidence type="ECO:0000256" key="1">
    <source>
        <dbReference type="ARBA" id="ARBA00004167"/>
    </source>
</evidence>
<dbReference type="AlphaFoldDB" id="A0AAP0NUM8"/>
<dbReference type="Pfam" id="PF13855">
    <property type="entry name" value="LRR_8"/>
    <property type="match status" value="1"/>
</dbReference>
<feature type="domain" description="Leucine-rich repeat-containing N-terminal plant-type" evidence="10">
    <location>
        <begin position="39"/>
        <end position="79"/>
    </location>
</feature>
<dbReference type="PANTHER" id="PTHR48060:SF24">
    <property type="entry name" value="NON-SPECIFIC SERINE_THREONINE PROTEIN KINASE"/>
    <property type="match status" value="1"/>
</dbReference>
<dbReference type="Gene3D" id="3.80.10.10">
    <property type="entry name" value="Ribonuclease Inhibitor"/>
    <property type="match status" value="2"/>
</dbReference>
<evidence type="ECO:0000256" key="3">
    <source>
        <dbReference type="ARBA" id="ARBA00022692"/>
    </source>
</evidence>
<evidence type="ECO:0000313" key="11">
    <source>
        <dbReference type="EMBL" id="KAK9118345.1"/>
    </source>
</evidence>
<keyword evidence="12" id="KW-1185">Reference proteome</keyword>
<evidence type="ECO:0000256" key="9">
    <source>
        <dbReference type="SAM" id="SignalP"/>
    </source>
</evidence>
<keyword evidence="3" id="KW-0812">Transmembrane</keyword>
<dbReference type="Pfam" id="PF08263">
    <property type="entry name" value="LRRNT_2"/>
    <property type="match status" value="1"/>
</dbReference>
<keyword evidence="2" id="KW-0433">Leucine-rich repeat</keyword>
<dbReference type="InterPro" id="IPR032675">
    <property type="entry name" value="LRR_dom_sf"/>
</dbReference>
<dbReference type="Pfam" id="PF00560">
    <property type="entry name" value="LRR_1"/>
    <property type="match status" value="1"/>
</dbReference>
<evidence type="ECO:0000256" key="7">
    <source>
        <dbReference type="ARBA" id="ARBA00023136"/>
    </source>
</evidence>
<organism evidence="11 12">
    <name type="scientific">Stephania cephalantha</name>
    <dbReference type="NCBI Taxonomy" id="152367"/>
    <lineage>
        <taxon>Eukaryota</taxon>
        <taxon>Viridiplantae</taxon>
        <taxon>Streptophyta</taxon>
        <taxon>Embryophyta</taxon>
        <taxon>Tracheophyta</taxon>
        <taxon>Spermatophyta</taxon>
        <taxon>Magnoliopsida</taxon>
        <taxon>Ranunculales</taxon>
        <taxon>Menispermaceae</taxon>
        <taxon>Menispermoideae</taxon>
        <taxon>Cissampelideae</taxon>
        <taxon>Stephania</taxon>
    </lineage>
</organism>
<evidence type="ECO:0000256" key="2">
    <source>
        <dbReference type="ARBA" id="ARBA00022614"/>
    </source>
</evidence>
<evidence type="ECO:0000256" key="5">
    <source>
        <dbReference type="ARBA" id="ARBA00022737"/>
    </source>
</evidence>
<dbReference type="SUPFAM" id="SSF52058">
    <property type="entry name" value="L domain-like"/>
    <property type="match status" value="1"/>
</dbReference>
<evidence type="ECO:0000256" key="8">
    <source>
        <dbReference type="ARBA" id="ARBA00023180"/>
    </source>
</evidence>
<evidence type="ECO:0000313" key="12">
    <source>
        <dbReference type="Proteomes" id="UP001419268"/>
    </source>
</evidence>
<dbReference type="InterPro" id="IPR001611">
    <property type="entry name" value="Leu-rich_rpt"/>
</dbReference>
<name>A0AAP0NUM8_9MAGN</name>
<feature type="signal peptide" evidence="9">
    <location>
        <begin position="1"/>
        <end position="35"/>
    </location>
</feature>
<evidence type="ECO:0000256" key="6">
    <source>
        <dbReference type="ARBA" id="ARBA00022989"/>
    </source>
</evidence>